<dbReference type="EMBL" id="MN740231">
    <property type="protein sequence ID" value="QHT94783.1"/>
    <property type="molecule type" value="Genomic_DNA"/>
</dbReference>
<evidence type="ECO:0000313" key="1">
    <source>
        <dbReference type="EMBL" id="QHT94783.1"/>
    </source>
</evidence>
<reference evidence="1" key="1">
    <citation type="journal article" date="2020" name="Nature">
        <title>Giant virus diversity and host interactions through global metagenomics.</title>
        <authorList>
            <person name="Schulz F."/>
            <person name="Roux S."/>
            <person name="Paez-Espino D."/>
            <person name="Jungbluth S."/>
            <person name="Walsh D.A."/>
            <person name="Denef V.J."/>
            <person name="McMahon K.D."/>
            <person name="Konstantinidis K.T."/>
            <person name="Eloe-Fadrosh E.A."/>
            <person name="Kyrpides N.C."/>
            <person name="Woyke T."/>
        </authorList>
    </citation>
    <scope>NUCLEOTIDE SEQUENCE</scope>
    <source>
        <strain evidence="1">GVMAG-M-3300024261-26</strain>
    </source>
</reference>
<sequence>MESPFAQSNTIVFYLEPILNSYHKSYQNIITVSSIPPGPLSELVASMSLPKLSPFQQISTFASPHNCVNVLLRYPNRRPSMKNTDSFMTTEDIPAVLSYLSTNGYTIEKDLSDIMQKANIGFGGTTPSRLSGNRKMICIANYVSS</sequence>
<dbReference type="AlphaFoldDB" id="A0A6C0ITA4"/>
<name>A0A6C0ITA4_9ZZZZ</name>
<accession>A0A6C0ITA4</accession>
<organism evidence="1">
    <name type="scientific">viral metagenome</name>
    <dbReference type="NCBI Taxonomy" id="1070528"/>
    <lineage>
        <taxon>unclassified sequences</taxon>
        <taxon>metagenomes</taxon>
        <taxon>organismal metagenomes</taxon>
    </lineage>
</organism>
<proteinExistence type="predicted"/>
<protein>
    <submittedName>
        <fullName evidence="1">Uncharacterized protein</fullName>
    </submittedName>
</protein>